<evidence type="ECO:0000256" key="7">
    <source>
        <dbReference type="ARBA" id="ARBA00023027"/>
    </source>
</evidence>
<proteinExistence type="inferred from homology"/>
<comment type="cofactor">
    <cofactor evidence="2 9">
        <name>NAD(+)</name>
        <dbReference type="ChEBI" id="CHEBI:57540"/>
    </cofactor>
</comment>
<keyword evidence="8 9" id="KW-0413">Isomerase</keyword>
<comment type="similarity">
    <text evidence="4 9">Belongs to the NAD(P)-dependent epimerase/dehydratase family.</text>
</comment>
<dbReference type="EMBL" id="CP107006">
    <property type="protein sequence ID" value="UYQ93243.1"/>
    <property type="molecule type" value="Genomic_DNA"/>
</dbReference>
<keyword evidence="12" id="KW-1185">Reference proteome</keyword>
<evidence type="ECO:0000256" key="8">
    <source>
        <dbReference type="ARBA" id="ARBA00023235"/>
    </source>
</evidence>
<evidence type="ECO:0000256" key="5">
    <source>
        <dbReference type="ARBA" id="ARBA00013189"/>
    </source>
</evidence>
<feature type="domain" description="NAD(P)-binding" evidence="10">
    <location>
        <begin position="5"/>
        <end position="327"/>
    </location>
</feature>
<name>A0ABY6J0Q3_9BACT</name>
<dbReference type="NCBIfam" id="TIGR01179">
    <property type="entry name" value="galE"/>
    <property type="match status" value="1"/>
</dbReference>
<evidence type="ECO:0000256" key="2">
    <source>
        <dbReference type="ARBA" id="ARBA00001911"/>
    </source>
</evidence>
<dbReference type="Gene3D" id="3.40.50.720">
    <property type="entry name" value="NAD(P)-binding Rossmann-like Domain"/>
    <property type="match status" value="1"/>
</dbReference>
<accession>A0ABY6J0Q3</accession>
<dbReference type="SUPFAM" id="SSF51735">
    <property type="entry name" value="NAD(P)-binding Rossmann-fold domains"/>
    <property type="match status" value="1"/>
</dbReference>
<reference evidence="11" key="1">
    <citation type="submission" date="2022-10" db="EMBL/GenBank/DDBJ databases">
        <title>Chitinophaga sp. nov., isolated from soil.</title>
        <authorList>
            <person name="Jeon C.O."/>
        </authorList>
    </citation>
    <scope>NUCLEOTIDE SEQUENCE</scope>
    <source>
        <strain evidence="11">R8</strain>
    </source>
</reference>
<keyword evidence="7 9" id="KW-0520">NAD</keyword>
<dbReference type="InterPro" id="IPR005886">
    <property type="entry name" value="UDP_G4E"/>
</dbReference>
<organism evidence="11 12">
    <name type="scientific">Chitinophaga horti</name>
    <dbReference type="NCBI Taxonomy" id="2920382"/>
    <lineage>
        <taxon>Bacteria</taxon>
        <taxon>Pseudomonadati</taxon>
        <taxon>Bacteroidota</taxon>
        <taxon>Chitinophagia</taxon>
        <taxon>Chitinophagales</taxon>
        <taxon>Chitinophagaceae</taxon>
        <taxon>Chitinophaga</taxon>
    </lineage>
</organism>
<dbReference type="Gene3D" id="3.90.25.10">
    <property type="entry name" value="UDP-galactose 4-epimerase, domain 1"/>
    <property type="match status" value="1"/>
</dbReference>
<dbReference type="RefSeq" id="WP_264281354.1">
    <property type="nucleotide sequence ID" value="NZ_CP107006.1"/>
</dbReference>
<dbReference type="EC" id="5.1.3.2" evidence="5 9"/>
<evidence type="ECO:0000256" key="4">
    <source>
        <dbReference type="ARBA" id="ARBA00007637"/>
    </source>
</evidence>
<comment type="catalytic activity">
    <reaction evidence="1 9">
        <text>UDP-alpha-D-glucose = UDP-alpha-D-galactose</text>
        <dbReference type="Rhea" id="RHEA:22168"/>
        <dbReference type="ChEBI" id="CHEBI:58885"/>
        <dbReference type="ChEBI" id="CHEBI:66914"/>
        <dbReference type="EC" id="5.1.3.2"/>
    </reaction>
</comment>
<dbReference type="CDD" id="cd05247">
    <property type="entry name" value="UDP_G4E_1_SDR_e"/>
    <property type="match status" value="1"/>
</dbReference>
<dbReference type="GO" id="GO:0003978">
    <property type="term" value="F:UDP-glucose 4-epimerase activity"/>
    <property type="evidence" value="ECO:0007669"/>
    <property type="project" value="UniProtKB-EC"/>
</dbReference>
<sequence>MQKVLVTGGCGYIGSHTIVDLINHGFEVVSVDSNVRSSTQLLEGIEKITGKKIHNYKVDLCNLEDTHAVFHENRDIVGVIHFAALKTVPESVSDPLYYFQNNLTSLINVLKCVKEFNVPNLVFSSSCSVYGNTTALPVVESTPLGEAQSPYARTKQMGEQIIEDYARVNSTNNIVLRYFNPVGAHPSALIGELPLGRPDNLVPVITQTAIGKLPKVTVFGTDYHTRDGSCVRDYIHVMDIANAHTKALQYLLDGKNESNREIINLGTGNGVTVLEAIKAFEKVSGVKLNYELGPRRPGDVIEIYANNSYARERLGWEPKQGIEDMMRTAWQWEVSLRDRVLNN</sequence>
<dbReference type="Proteomes" id="UP001162741">
    <property type="component" value="Chromosome"/>
</dbReference>
<evidence type="ECO:0000313" key="12">
    <source>
        <dbReference type="Proteomes" id="UP001162741"/>
    </source>
</evidence>
<evidence type="ECO:0000256" key="6">
    <source>
        <dbReference type="ARBA" id="ARBA00018569"/>
    </source>
</evidence>
<evidence type="ECO:0000256" key="1">
    <source>
        <dbReference type="ARBA" id="ARBA00000083"/>
    </source>
</evidence>
<dbReference type="PANTHER" id="PTHR43725:SF47">
    <property type="entry name" value="UDP-GLUCOSE 4-EPIMERASE"/>
    <property type="match status" value="1"/>
</dbReference>
<comment type="subunit">
    <text evidence="9">Homodimer.</text>
</comment>
<evidence type="ECO:0000259" key="10">
    <source>
        <dbReference type="Pfam" id="PF16363"/>
    </source>
</evidence>
<dbReference type="PANTHER" id="PTHR43725">
    <property type="entry name" value="UDP-GLUCOSE 4-EPIMERASE"/>
    <property type="match status" value="1"/>
</dbReference>
<gene>
    <name evidence="11" type="primary">galE</name>
    <name evidence="11" type="ORF">MKQ68_24475</name>
</gene>
<protein>
    <recommendedName>
        <fullName evidence="6 9">UDP-glucose 4-epimerase</fullName>
        <ecNumber evidence="5 9">5.1.3.2</ecNumber>
    </recommendedName>
</protein>
<dbReference type="InterPro" id="IPR036291">
    <property type="entry name" value="NAD(P)-bd_dom_sf"/>
</dbReference>
<keyword evidence="9" id="KW-0119">Carbohydrate metabolism</keyword>
<comment type="pathway">
    <text evidence="3 9">Carbohydrate metabolism; galactose metabolism.</text>
</comment>
<dbReference type="Pfam" id="PF16363">
    <property type="entry name" value="GDP_Man_Dehyd"/>
    <property type="match status" value="1"/>
</dbReference>
<dbReference type="InterPro" id="IPR016040">
    <property type="entry name" value="NAD(P)-bd_dom"/>
</dbReference>
<evidence type="ECO:0000256" key="9">
    <source>
        <dbReference type="RuleBase" id="RU366046"/>
    </source>
</evidence>
<evidence type="ECO:0000313" key="11">
    <source>
        <dbReference type="EMBL" id="UYQ93243.1"/>
    </source>
</evidence>
<evidence type="ECO:0000256" key="3">
    <source>
        <dbReference type="ARBA" id="ARBA00004947"/>
    </source>
</evidence>